<proteinExistence type="predicted"/>
<evidence type="ECO:0000313" key="1">
    <source>
        <dbReference type="EMBL" id="KAF2475364.1"/>
    </source>
</evidence>
<keyword evidence="2" id="KW-1185">Reference proteome</keyword>
<evidence type="ECO:0000313" key="2">
    <source>
        <dbReference type="Proteomes" id="UP000799755"/>
    </source>
</evidence>
<dbReference type="EMBL" id="MU003496">
    <property type="protein sequence ID" value="KAF2475364.1"/>
    <property type="molecule type" value="Genomic_DNA"/>
</dbReference>
<organism evidence="1 2">
    <name type="scientific">Lindgomyces ingoldianus</name>
    <dbReference type="NCBI Taxonomy" id="673940"/>
    <lineage>
        <taxon>Eukaryota</taxon>
        <taxon>Fungi</taxon>
        <taxon>Dikarya</taxon>
        <taxon>Ascomycota</taxon>
        <taxon>Pezizomycotina</taxon>
        <taxon>Dothideomycetes</taxon>
        <taxon>Pleosporomycetidae</taxon>
        <taxon>Pleosporales</taxon>
        <taxon>Lindgomycetaceae</taxon>
        <taxon>Lindgomyces</taxon>
    </lineage>
</organism>
<name>A0ACB6R7X8_9PLEO</name>
<sequence length="121" mass="13220">MSGPLPSRLVLLSELEKCALGEKVRFLGCVDEYVVKSATLCLKHPYPGPSPPKIARVNIDHVLESVKSCEIDVGSWLNVIGYVEARMSHGVGVQAVTVWSAGNVDLDMYQRAVDVRKAARQ</sequence>
<comment type="caution">
    <text evidence="1">The sequence shown here is derived from an EMBL/GenBank/DDBJ whole genome shotgun (WGS) entry which is preliminary data.</text>
</comment>
<gene>
    <name evidence="1" type="ORF">BDR25DRAFT_213385</name>
</gene>
<protein>
    <submittedName>
        <fullName evidence="1">Uncharacterized protein</fullName>
    </submittedName>
</protein>
<dbReference type="Proteomes" id="UP000799755">
    <property type="component" value="Unassembled WGS sequence"/>
</dbReference>
<accession>A0ACB6R7X8</accession>
<reference evidence="1" key="1">
    <citation type="journal article" date="2020" name="Stud. Mycol.">
        <title>101 Dothideomycetes genomes: a test case for predicting lifestyles and emergence of pathogens.</title>
        <authorList>
            <person name="Haridas S."/>
            <person name="Albert R."/>
            <person name="Binder M."/>
            <person name="Bloem J."/>
            <person name="Labutti K."/>
            <person name="Salamov A."/>
            <person name="Andreopoulos B."/>
            <person name="Baker S."/>
            <person name="Barry K."/>
            <person name="Bills G."/>
            <person name="Bluhm B."/>
            <person name="Cannon C."/>
            <person name="Castanera R."/>
            <person name="Culley D."/>
            <person name="Daum C."/>
            <person name="Ezra D."/>
            <person name="Gonzalez J."/>
            <person name="Henrissat B."/>
            <person name="Kuo A."/>
            <person name="Liang C."/>
            <person name="Lipzen A."/>
            <person name="Lutzoni F."/>
            <person name="Magnuson J."/>
            <person name="Mondo S."/>
            <person name="Nolan M."/>
            <person name="Ohm R."/>
            <person name="Pangilinan J."/>
            <person name="Park H.-J."/>
            <person name="Ramirez L."/>
            <person name="Alfaro M."/>
            <person name="Sun H."/>
            <person name="Tritt A."/>
            <person name="Yoshinaga Y."/>
            <person name="Zwiers L.-H."/>
            <person name="Turgeon B."/>
            <person name="Goodwin S."/>
            <person name="Spatafora J."/>
            <person name="Crous P."/>
            <person name="Grigoriev I."/>
        </authorList>
    </citation>
    <scope>NUCLEOTIDE SEQUENCE</scope>
    <source>
        <strain evidence="1">ATCC 200398</strain>
    </source>
</reference>